<dbReference type="EMBL" id="OCMY01000003">
    <property type="protein sequence ID" value="SOD61341.1"/>
    <property type="molecule type" value="Genomic_DNA"/>
</dbReference>
<evidence type="ECO:0000313" key="2">
    <source>
        <dbReference type="Proteomes" id="UP000219271"/>
    </source>
</evidence>
<dbReference type="SUPFAM" id="SSF53850">
    <property type="entry name" value="Periplasmic binding protein-like II"/>
    <property type="match status" value="1"/>
</dbReference>
<sequence length="314" mass="34738">MFEKFQVMSSMIYTPDIAPPELSVCKLGACKDSCDLADQLLRELSSYQGERHYQSTELGQAAIFAFLMTGRVSMALIEREMTSFETVPYRKLLNSLPVMLKVAICKPLTADEYSASASVYVHSSNPLPHISIQQLSQIYTRGNLPGDYSSWQQLEQYQETEAGSIYPLRLPDIAPLSVYLSQHHFGHLQPGSNGEYVGDTDALINKLENTPAAIAIAEAGRETPHIRAVPVSDENGNLFDATLENMQGGHYPLTRYLHLYQPKNQDGLISQSSVALAEFMLSPAGQKIINAQHRYAALSDELVSSQTHLLAQNS</sequence>
<accession>A0A286DRS8</accession>
<gene>
    <name evidence="1" type="ORF">SAMN06273570_5100</name>
</gene>
<organism evidence="1 2">
    <name type="scientific">Candidatus Pantoea floridensis</name>
    <dbReference type="NCBI Taxonomy" id="1938870"/>
    <lineage>
        <taxon>Bacteria</taxon>
        <taxon>Pseudomonadati</taxon>
        <taxon>Pseudomonadota</taxon>
        <taxon>Gammaproteobacteria</taxon>
        <taxon>Enterobacterales</taxon>
        <taxon>Erwiniaceae</taxon>
        <taxon>Pantoea</taxon>
    </lineage>
</organism>
<name>A0A286DRS8_9GAMM</name>
<dbReference type="InterPro" id="IPR050811">
    <property type="entry name" value="Phosphate_ABC_transporter"/>
</dbReference>
<dbReference type="Gene3D" id="3.40.190.10">
    <property type="entry name" value="Periplasmic binding protein-like II"/>
    <property type="match status" value="2"/>
</dbReference>
<dbReference type="Proteomes" id="UP000219271">
    <property type="component" value="Unassembled WGS sequence"/>
</dbReference>
<reference evidence="2" key="1">
    <citation type="submission" date="2017-09" db="EMBL/GenBank/DDBJ databases">
        <authorList>
            <person name="Varghese N."/>
            <person name="Submissions S."/>
        </authorList>
    </citation>
    <scope>NUCLEOTIDE SEQUENCE [LARGE SCALE GENOMIC DNA]</scope>
    <source>
        <strain evidence="2">JKS000234</strain>
    </source>
</reference>
<keyword evidence="2" id="KW-1185">Reference proteome</keyword>
<evidence type="ECO:0000313" key="1">
    <source>
        <dbReference type="EMBL" id="SOD61341.1"/>
    </source>
</evidence>
<dbReference type="PANTHER" id="PTHR30570">
    <property type="entry name" value="PERIPLASMIC PHOSPHATE BINDING COMPONENT OF PHOSPHATE ABC TRANSPORTER"/>
    <property type="match status" value="1"/>
</dbReference>
<dbReference type="PANTHER" id="PTHR30570:SF1">
    <property type="entry name" value="PHOSPHATE-BINDING PROTEIN PSTS"/>
    <property type="match status" value="1"/>
</dbReference>
<dbReference type="AlphaFoldDB" id="A0A286DRS8"/>
<protein>
    <submittedName>
        <fullName evidence="1">ABC-type phosphate transport system, substrate-binding protein</fullName>
    </submittedName>
</protein>
<proteinExistence type="predicted"/>